<gene>
    <name evidence="2" type="ORF">NUM_23120</name>
</gene>
<feature type="region of interest" description="Disordered" evidence="1">
    <location>
        <begin position="36"/>
        <end position="72"/>
    </location>
</feature>
<dbReference type="EMBL" id="BOPO01000037">
    <property type="protein sequence ID" value="GIL27058.1"/>
    <property type="molecule type" value="Genomic_DNA"/>
</dbReference>
<evidence type="ECO:0000313" key="2">
    <source>
        <dbReference type="EMBL" id="GIL27058.1"/>
    </source>
</evidence>
<name>A0A8J4AA09_9ACTN</name>
<proteinExistence type="predicted"/>
<sequence length="139" mass="14571">MHIYDVVMTRGRAGRVLLRRVCCALVALRARLSDGTGSESVNGAGAGAGPARLSGRVPPCPPAPAPSTQAPEDESIAEGVAAAFLVLARHVPYCSALGVRCRICVWPYPCAAVRLANDVLVRTGHLDRAVTLPPIDPYC</sequence>
<dbReference type="AlphaFoldDB" id="A0A8J4AA09"/>
<evidence type="ECO:0000256" key="1">
    <source>
        <dbReference type="SAM" id="MobiDB-lite"/>
    </source>
</evidence>
<keyword evidence="3" id="KW-1185">Reference proteome</keyword>
<evidence type="ECO:0000313" key="3">
    <source>
        <dbReference type="Proteomes" id="UP000614996"/>
    </source>
</evidence>
<dbReference type="Proteomes" id="UP000614996">
    <property type="component" value="Unassembled WGS sequence"/>
</dbReference>
<reference evidence="3" key="1">
    <citation type="journal article" date="2021" name="Int. J. Syst. Evol. Microbiol.">
        <title>Actinocatenispora comari sp. nov., an endophytic actinomycete isolated from aerial parts of Comarum salesowianum.</title>
        <authorList>
            <person name="Oyunbileg N."/>
            <person name="Iizaka Y."/>
            <person name="Hamada M."/>
            <person name="Davaapurev B.O."/>
            <person name="Fukumoto A."/>
            <person name="Tsetseg B."/>
            <person name="Kato F."/>
            <person name="Tamura T."/>
            <person name="Batkhuu J."/>
            <person name="Anzai Y."/>
        </authorList>
    </citation>
    <scope>NUCLEOTIDE SEQUENCE [LARGE SCALE GENOMIC DNA]</scope>
    <source>
        <strain evidence="3">NUM-2625</strain>
    </source>
</reference>
<accession>A0A8J4AA09</accession>
<protein>
    <submittedName>
        <fullName evidence="2">Uncharacterized protein</fullName>
    </submittedName>
</protein>
<organism evidence="2 3">
    <name type="scientific">Actinocatenispora comari</name>
    <dbReference type="NCBI Taxonomy" id="2807577"/>
    <lineage>
        <taxon>Bacteria</taxon>
        <taxon>Bacillati</taxon>
        <taxon>Actinomycetota</taxon>
        <taxon>Actinomycetes</taxon>
        <taxon>Micromonosporales</taxon>
        <taxon>Micromonosporaceae</taxon>
        <taxon>Actinocatenispora</taxon>
    </lineage>
</organism>
<comment type="caution">
    <text evidence="2">The sequence shown here is derived from an EMBL/GenBank/DDBJ whole genome shotgun (WGS) entry which is preliminary data.</text>
</comment>